<reference evidence="1 2" key="1">
    <citation type="submission" date="2015-01" db="EMBL/GenBank/DDBJ databases">
        <title>Evolution of Trichinella species and genotypes.</title>
        <authorList>
            <person name="Korhonen P.K."/>
            <person name="Edoardo P."/>
            <person name="Giuseppe L.R."/>
            <person name="Gasser R.B."/>
        </authorList>
    </citation>
    <scope>NUCLEOTIDE SEQUENCE [LARGE SCALE GENOMIC DNA]</scope>
    <source>
        <strain evidence="1">ISS37</strain>
    </source>
</reference>
<dbReference type="OrthoDB" id="6343110at2759"/>
<keyword evidence="2" id="KW-1185">Reference proteome</keyword>
<evidence type="ECO:0000313" key="2">
    <source>
        <dbReference type="Proteomes" id="UP000054630"/>
    </source>
</evidence>
<comment type="caution">
    <text evidence="1">The sequence shown here is derived from an EMBL/GenBank/DDBJ whole genome shotgun (WGS) entry which is preliminary data.</text>
</comment>
<gene>
    <name evidence="1" type="ORF">T07_4425</name>
</gene>
<sequence length="188" mass="21277">LVSVNGLAESPPDTFWEMLVRKEDGEFITPNVGRTKRSAATGNQQDQETESHSTVLLCFNWDPFMIISWECTFISNFLLGNQILRSYTYKRYYTINLSGKRRVGRSLGWTGGDSSPCRATDPQAIYRQIVVDQAAFNDAYVYNYRGSAVLQEDDIRTGVRGAEADTGWHLAKAWSTLDRSPDHHRADT</sequence>
<name>A0A0V0RDP8_9BILA</name>
<accession>A0A0V0RDP8</accession>
<protein>
    <submittedName>
        <fullName evidence="1">Uncharacterized protein</fullName>
    </submittedName>
</protein>
<dbReference type="EMBL" id="JYDL01000471">
    <property type="protein sequence ID" value="KRX12360.1"/>
    <property type="molecule type" value="Genomic_DNA"/>
</dbReference>
<dbReference type="AlphaFoldDB" id="A0A0V0RDP8"/>
<feature type="non-terminal residue" evidence="1">
    <location>
        <position position="1"/>
    </location>
</feature>
<dbReference type="Proteomes" id="UP000054630">
    <property type="component" value="Unassembled WGS sequence"/>
</dbReference>
<proteinExistence type="predicted"/>
<evidence type="ECO:0000313" key="1">
    <source>
        <dbReference type="EMBL" id="KRX12360.1"/>
    </source>
</evidence>
<organism evidence="1 2">
    <name type="scientific">Trichinella nelsoni</name>
    <dbReference type="NCBI Taxonomy" id="6336"/>
    <lineage>
        <taxon>Eukaryota</taxon>
        <taxon>Metazoa</taxon>
        <taxon>Ecdysozoa</taxon>
        <taxon>Nematoda</taxon>
        <taxon>Enoplea</taxon>
        <taxon>Dorylaimia</taxon>
        <taxon>Trichinellida</taxon>
        <taxon>Trichinellidae</taxon>
        <taxon>Trichinella</taxon>
    </lineage>
</organism>